<reference evidence="11 12" key="1">
    <citation type="journal article" date="2014" name="Genome Announc.">
        <title>Draft Genome Sequence of Lutibaculum baratangense Strain AMV1T, Isolated from a Mud Volcano in Andamans, India.</title>
        <authorList>
            <person name="Singh A."/>
            <person name="Sreenivas A."/>
            <person name="Sathyanarayana Reddy G."/>
            <person name="Pinnaka A.K."/>
            <person name="Shivaji S."/>
        </authorList>
    </citation>
    <scope>NUCLEOTIDE SEQUENCE [LARGE SCALE GENOMIC DNA]</scope>
    <source>
        <strain evidence="11 12">AMV1</strain>
    </source>
</reference>
<feature type="transmembrane region" description="Helical" evidence="8">
    <location>
        <begin position="30"/>
        <end position="51"/>
    </location>
</feature>
<dbReference type="STRING" id="631454.N177_2947"/>
<dbReference type="Pfam" id="PF00005">
    <property type="entry name" value="ABC_tran"/>
    <property type="match status" value="1"/>
</dbReference>
<keyword evidence="5 11" id="KW-0067">ATP-binding</keyword>
<evidence type="ECO:0000256" key="4">
    <source>
        <dbReference type="ARBA" id="ARBA00022741"/>
    </source>
</evidence>
<dbReference type="eggNOG" id="COG4987">
    <property type="taxonomic scope" value="Bacteria"/>
</dbReference>
<dbReference type="InterPro" id="IPR036640">
    <property type="entry name" value="ABC1_TM_sf"/>
</dbReference>
<dbReference type="Gene3D" id="3.40.50.300">
    <property type="entry name" value="P-loop containing nucleotide triphosphate hydrolases"/>
    <property type="match status" value="1"/>
</dbReference>
<dbReference type="AlphaFoldDB" id="V4QVC1"/>
<dbReference type="SUPFAM" id="SSF52540">
    <property type="entry name" value="P-loop containing nucleoside triphosphate hydrolases"/>
    <property type="match status" value="1"/>
</dbReference>
<dbReference type="InterPro" id="IPR039421">
    <property type="entry name" value="Type_1_exporter"/>
</dbReference>
<keyword evidence="3 8" id="KW-0812">Transmembrane</keyword>
<comment type="caution">
    <text evidence="11">The sequence shown here is derived from an EMBL/GenBank/DDBJ whole genome shotgun (WGS) entry which is preliminary data.</text>
</comment>
<keyword evidence="6 8" id="KW-1133">Transmembrane helix</keyword>
<gene>
    <name evidence="11" type="ORF">N177_2947</name>
</gene>
<protein>
    <submittedName>
        <fullName evidence="11">Transport ATP-binding protein CydC</fullName>
    </submittedName>
</protein>
<comment type="subcellular location">
    <subcellularLocation>
        <location evidence="1">Cell membrane</location>
        <topology evidence="1">Multi-pass membrane protein</topology>
    </subcellularLocation>
</comment>
<comment type="similarity">
    <text evidence="2">Belongs to the ABC transporter superfamily.</text>
</comment>
<accession>V4QVC1</accession>
<dbReference type="GO" id="GO:0034040">
    <property type="term" value="F:ATPase-coupled lipid transmembrane transporter activity"/>
    <property type="evidence" value="ECO:0007669"/>
    <property type="project" value="TreeGrafter"/>
</dbReference>
<evidence type="ECO:0000256" key="8">
    <source>
        <dbReference type="SAM" id="Phobius"/>
    </source>
</evidence>
<evidence type="ECO:0000256" key="6">
    <source>
        <dbReference type="ARBA" id="ARBA00022989"/>
    </source>
</evidence>
<feature type="domain" description="ABC transmembrane type-1" evidence="10">
    <location>
        <begin position="36"/>
        <end position="321"/>
    </location>
</feature>
<organism evidence="11 12">
    <name type="scientific">Lutibaculum baratangense AMV1</name>
    <dbReference type="NCBI Taxonomy" id="631454"/>
    <lineage>
        <taxon>Bacteria</taxon>
        <taxon>Pseudomonadati</taxon>
        <taxon>Pseudomonadota</taxon>
        <taxon>Alphaproteobacteria</taxon>
        <taxon>Hyphomicrobiales</taxon>
        <taxon>Tepidamorphaceae</taxon>
        <taxon>Lutibaculum</taxon>
    </lineage>
</organism>
<dbReference type="PANTHER" id="PTHR24221:SF654">
    <property type="entry name" value="ATP-BINDING CASSETTE SUB-FAMILY B MEMBER 6"/>
    <property type="match status" value="1"/>
</dbReference>
<feature type="domain" description="ABC transporter" evidence="9">
    <location>
        <begin position="354"/>
        <end position="587"/>
    </location>
</feature>
<dbReference type="InterPro" id="IPR011527">
    <property type="entry name" value="ABC1_TM_dom"/>
</dbReference>
<dbReference type="InterPro" id="IPR017871">
    <property type="entry name" value="ABC_transporter-like_CS"/>
</dbReference>
<dbReference type="OrthoDB" id="5288404at2"/>
<dbReference type="Proteomes" id="UP000017819">
    <property type="component" value="Unassembled WGS sequence"/>
</dbReference>
<dbReference type="SMART" id="SM00382">
    <property type="entry name" value="AAA"/>
    <property type="match status" value="1"/>
</dbReference>
<dbReference type="CDD" id="cd03228">
    <property type="entry name" value="ABCC_MRP_Like"/>
    <property type="match status" value="1"/>
</dbReference>
<keyword evidence="7 8" id="KW-0472">Membrane</keyword>
<evidence type="ECO:0000313" key="12">
    <source>
        <dbReference type="Proteomes" id="UP000017819"/>
    </source>
</evidence>
<dbReference type="GO" id="GO:0045454">
    <property type="term" value="P:cell redox homeostasis"/>
    <property type="evidence" value="ECO:0007669"/>
    <property type="project" value="InterPro"/>
</dbReference>
<feature type="transmembrane region" description="Helical" evidence="8">
    <location>
        <begin position="176"/>
        <end position="197"/>
    </location>
</feature>
<dbReference type="GO" id="GO:0016887">
    <property type="term" value="F:ATP hydrolysis activity"/>
    <property type="evidence" value="ECO:0007669"/>
    <property type="project" value="InterPro"/>
</dbReference>
<dbReference type="PATRIC" id="fig|631454.5.peg.2911"/>
<feature type="transmembrane region" description="Helical" evidence="8">
    <location>
        <begin position="264"/>
        <end position="286"/>
    </location>
</feature>
<dbReference type="InterPro" id="IPR003593">
    <property type="entry name" value="AAA+_ATPase"/>
</dbReference>
<feature type="transmembrane region" description="Helical" evidence="8">
    <location>
        <begin position="57"/>
        <end position="76"/>
    </location>
</feature>
<evidence type="ECO:0000256" key="7">
    <source>
        <dbReference type="ARBA" id="ARBA00023136"/>
    </source>
</evidence>
<dbReference type="InterPro" id="IPR014223">
    <property type="entry name" value="ABC_CydC/D"/>
</dbReference>
<feature type="transmembrane region" description="Helical" evidence="8">
    <location>
        <begin position="292"/>
        <end position="312"/>
    </location>
</feature>
<dbReference type="CDD" id="cd18585">
    <property type="entry name" value="ABC_6TM_CydC"/>
    <property type="match status" value="1"/>
</dbReference>
<dbReference type="PROSITE" id="PS50929">
    <property type="entry name" value="ABC_TM1F"/>
    <property type="match status" value="1"/>
</dbReference>
<evidence type="ECO:0000259" key="10">
    <source>
        <dbReference type="PROSITE" id="PS50929"/>
    </source>
</evidence>
<evidence type="ECO:0000259" key="9">
    <source>
        <dbReference type="PROSITE" id="PS50893"/>
    </source>
</evidence>
<dbReference type="PANTHER" id="PTHR24221">
    <property type="entry name" value="ATP-BINDING CASSETTE SUB-FAMILY B"/>
    <property type="match status" value="1"/>
</dbReference>
<sequence length="591" mass="63069">MAETPPSPAGTNGGISRHPLLPYLARMRRFPVLLGLGLLLNLVTVASSIGLLALSGWFISAAAVAGLAGVVFNYAVPSAGIRLFVVTRTVGRYCERLASHEGTFRLLSLLRRDVYCAIERLSPRALLRHGSGDLLTRLTADIDALDGLYLRIVAPTLVALLAVIGCAALIGVFAPAAGVFAGLCLAAAGLVGPWLAWRLGRGPSARRHRLEATLRARLVERLASLPELLLYEGWRRETDELLDTQASRDLDERRLARLTGLSQLVSQGLLGIAVTGTLAFAAAAVGDGALDPALIALIAFTVLAGFEAVALLPPAWQSLARITAAATRLEELSRAAPEIVFPPQDRATPRDGPMEIDDLRVALDGREILSGVSLTLRLDEHLALLGPSGGGKTTLLDAVVRFVEPDGGTLRLGGVELADLGETTLRRAFTVSRQETHLLGETYRENLRIAAPCATDEEMTEILAALGLGPWLTHQPDGLGSYPDEGGSSLSGGELRRFGVARALLRPAPFTLLDEPAEGLDRDTARHVMAEIRRRCAGRGLLVVTHRPEGLESFDRLAFLEAGRIVEAGPPAELARDPESRYALLLRSLTA</sequence>
<dbReference type="NCBIfam" id="TIGR02868">
    <property type="entry name" value="CydC"/>
    <property type="match status" value="1"/>
</dbReference>
<evidence type="ECO:0000256" key="3">
    <source>
        <dbReference type="ARBA" id="ARBA00022692"/>
    </source>
</evidence>
<dbReference type="SUPFAM" id="SSF90123">
    <property type="entry name" value="ABC transporter transmembrane region"/>
    <property type="match status" value="1"/>
</dbReference>
<dbReference type="PROSITE" id="PS50893">
    <property type="entry name" value="ABC_TRANSPORTER_2"/>
    <property type="match status" value="1"/>
</dbReference>
<dbReference type="RefSeq" id="WP_023433070.1">
    <property type="nucleotide sequence ID" value="NZ_AWXZ01000038.1"/>
</dbReference>
<dbReference type="GO" id="GO:0005886">
    <property type="term" value="C:plasma membrane"/>
    <property type="evidence" value="ECO:0007669"/>
    <property type="project" value="UniProtKB-SubCell"/>
</dbReference>
<dbReference type="InterPro" id="IPR003439">
    <property type="entry name" value="ABC_transporter-like_ATP-bd"/>
</dbReference>
<evidence type="ECO:0000256" key="2">
    <source>
        <dbReference type="ARBA" id="ARBA00005417"/>
    </source>
</evidence>
<dbReference type="PROSITE" id="PS00211">
    <property type="entry name" value="ABC_TRANSPORTER_1"/>
    <property type="match status" value="1"/>
</dbReference>
<dbReference type="EMBL" id="AWXZ01000038">
    <property type="protein sequence ID" value="ESR23717.1"/>
    <property type="molecule type" value="Genomic_DNA"/>
</dbReference>
<dbReference type="GO" id="GO:0005524">
    <property type="term" value="F:ATP binding"/>
    <property type="evidence" value="ECO:0007669"/>
    <property type="project" value="UniProtKB-KW"/>
</dbReference>
<evidence type="ECO:0000256" key="1">
    <source>
        <dbReference type="ARBA" id="ARBA00004651"/>
    </source>
</evidence>
<feature type="transmembrane region" description="Helical" evidence="8">
    <location>
        <begin position="148"/>
        <end position="170"/>
    </location>
</feature>
<keyword evidence="12" id="KW-1185">Reference proteome</keyword>
<evidence type="ECO:0000256" key="5">
    <source>
        <dbReference type="ARBA" id="ARBA00022840"/>
    </source>
</evidence>
<proteinExistence type="inferred from homology"/>
<evidence type="ECO:0000313" key="11">
    <source>
        <dbReference type="EMBL" id="ESR23717.1"/>
    </source>
</evidence>
<dbReference type="GO" id="GO:0140359">
    <property type="term" value="F:ABC-type transporter activity"/>
    <property type="evidence" value="ECO:0007669"/>
    <property type="project" value="InterPro"/>
</dbReference>
<name>V4QVC1_9HYPH</name>
<dbReference type="Gene3D" id="1.20.1560.10">
    <property type="entry name" value="ABC transporter type 1, transmembrane domain"/>
    <property type="match status" value="1"/>
</dbReference>
<keyword evidence="4" id="KW-0547">Nucleotide-binding</keyword>
<dbReference type="GO" id="GO:0034775">
    <property type="term" value="P:glutathione transmembrane transport"/>
    <property type="evidence" value="ECO:0007669"/>
    <property type="project" value="InterPro"/>
</dbReference>
<dbReference type="InterPro" id="IPR027417">
    <property type="entry name" value="P-loop_NTPase"/>
</dbReference>